<dbReference type="InterPro" id="IPR034085">
    <property type="entry name" value="TOG"/>
</dbReference>
<dbReference type="AlphaFoldDB" id="A0A8S2LK82"/>
<dbReference type="GO" id="GO:0005856">
    <property type="term" value="C:cytoskeleton"/>
    <property type="evidence" value="ECO:0007669"/>
    <property type="project" value="UniProtKB-SubCell"/>
</dbReference>
<dbReference type="InterPro" id="IPR011989">
    <property type="entry name" value="ARM-like"/>
</dbReference>
<dbReference type="Gene3D" id="1.25.10.10">
    <property type="entry name" value="Leucine-rich Repeat Variant"/>
    <property type="match status" value="2"/>
</dbReference>
<evidence type="ECO:0000313" key="5">
    <source>
        <dbReference type="EMBL" id="CAF3905612.1"/>
    </source>
</evidence>
<comment type="caution">
    <text evidence="5">The sequence shown here is derived from an EMBL/GenBank/DDBJ whole genome shotgun (WGS) entry which is preliminary data.</text>
</comment>
<accession>A0A8S2LK82</accession>
<dbReference type="GO" id="GO:0051010">
    <property type="term" value="F:microtubule plus-end binding"/>
    <property type="evidence" value="ECO:0007669"/>
    <property type="project" value="InterPro"/>
</dbReference>
<dbReference type="Pfam" id="PF21041">
    <property type="entry name" value="XMAP215_CLASP_TOG"/>
    <property type="match status" value="1"/>
</dbReference>
<dbReference type="EMBL" id="CAJOBI010001917">
    <property type="protein sequence ID" value="CAF3905612.1"/>
    <property type="molecule type" value="Genomic_DNA"/>
</dbReference>
<evidence type="ECO:0000256" key="3">
    <source>
        <dbReference type="ARBA" id="ARBA00023212"/>
    </source>
</evidence>
<protein>
    <recommendedName>
        <fullName evidence="4">TOG domain-containing protein</fullName>
    </recommendedName>
</protein>
<dbReference type="FunFam" id="1.25.10.10:FF:000063">
    <property type="entry name" value="Putative cytoskeleton-associated protein 5"/>
    <property type="match status" value="1"/>
</dbReference>
<dbReference type="SUPFAM" id="SSF48371">
    <property type="entry name" value="ARM repeat"/>
    <property type="match status" value="1"/>
</dbReference>
<comment type="subcellular location">
    <subcellularLocation>
        <location evidence="1">Cytoplasm</location>
        <location evidence="1">Cytoskeleton</location>
    </subcellularLocation>
</comment>
<evidence type="ECO:0000256" key="2">
    <source>
        <dbReference type="ARBA" id="ARBA00022490"/>
    </source>
</evidence>
<evidence type="ECO:0000313" key="6">
    <source>
        <dbReference type="Proteomes" id="UP000676336"/>
    </source>
</evidence>
<evidence type="ECO:0000256" key="1">
    <source>
        <dbReference type="ARBA" id="ARBA00004245"/>
    </source>
</evidence>
<dbReference type="InterPro" id="IPR045110">
    <property type="entry name" value="XMAP215"/>
</dbReference>
<dbReference type="GO" id="GO:0046785">
    <property type="term" value="P:microtubule polymerization"/>
    <property type="evidence" value="ECO:0007669"/>
    <property type="project" value="InterPro"/>
</dbReference>
<gene>
    <name evidence="5" type="ORF">SMN809_LOCUS6874</name>
</gene>
<keyword evidence="3" id="KW-0206">Cytoskeleton</keyword>
<dbReference type="GO" id="GO:0030951">
    <property type="term" value="P:establishment or maintenance of microtubule cytoskeleton polarity"/>
    <property type="evidence" value="ECO:0007669"/>
    <property type="project" value="InterPro"/>
</dbReference>
<dbReference type="GO" id="GO:0007051">
    <property type="term" value="P:spindle organization"/>
    <property type="evidence" value="ECO:0007669"/>
    <property type="project" value="InterPro"/>
</dbReference>
<evidence type="ECO:0000259" key="4">
    <source>
        <dbReference type="SMART" id="SM01349"/>
    </source>
</evidence>
<reference evidence="5" key="1">
    <citation type="submission" date="2021-02" db="EMBL/GenBank/DDBJ databases">
        <authorList>
            <person name="Nowell W R."/>
        </authorList>
    </citation>
    <scope>NUCLEOTIDE SEQUENCE</scope>
</reference>
<proteinExistence type="predicted"/>
<dbReference type="InterPro" id="IPR048491">
    <property type="entry name" value="XMAP215_CLASP_TOG"/>
</dbReference>
<feature type="non-terminal residue" evidence="5">
    <location>
        <position position="1"/>
    </location>
</feature>
<dbReference type="SMART" id="SM01349">
    <property type="entry name" value="TOG"/>
    <property type="match status" value="1"/>
</dbReference>
<dbReference type="GO" id="GO:0061863">
    <property type="term" value="F:microtubule plus end polymerase"/>
    <property type="evidence" value="ECO:0007669"/>
    <property type="project" value="InterPro"/>
</dbReference>
<feature type="domain" description="TOG" evidence="4">
    <location>
        <begin position="5"/>
        <end position="233"/>
    </location>
</feature>
<dbReference type="Proteomes" id="UP000676336">
    <property type="component" value="Unassembled WGS sequence"/>
</dbReference>
<organism evidence="5 6">
    <name type="scientific">Rotaria magnacalcarata</name>
    <dbReference type="NCBI Taxonomy" id="392030"/>
    <lineage>
        <taxon>Eukaryota</taxon>
        <taxon>Metazoa</taxon>
        <taxon>Spiralia</taxon>
        <taxon>Gnathifera</taxon>
        <taxon>Rotifera</taxon>
        <taxon>Eurotatoria</taxon>
        <taxon>Bdelloidea</taxon>
        <taxon>Philodinida</taxon>
        <taxon>Philodinidae</taxon>
        <taxon>Rotaria</taxon>
    </lineage>
</organism>
<dbReference type="PANTHER" id="PTHR12609">
    <property type="entry name" value="MICROTUBULE ASSOCIATED PROTEIN XMAP215"/>
    <property type="match status" value="1"/>
</dbReference>
<name>A0A8S2LK82_9BILA</name>
<keyword evidence="2" id="KW-0963">Cytoplasm</keyword>
<dbReference type="InterPro" id="IPR016024">
    <property type="entry name" value="ARM-type_fold"/>
</dbReference>
<sequence length="396" mass="44923">MATAAGGGDDNEWQKLPCDEKVQHKAWKARMTGYEECAKLFRTQDTDKSPEFSKYLGLVKKFVVDPNENAREKALDAIFAFVENAQVAGKTVGEVAGGLIGKCLNGRTKMKDRAFDILLMYIEIERQTDIEDELIKGLDNKQPKIVQACLELLRRGLSEFGSKILPIKPFLKQVIPLLEDRDKSVRDEAKLLLVEVYRWIGKQTLTPLIQNVKPIQMQELQTEFDKLDLNGADKPRQTRFLRSQQDLKQKMEQTQASTTVSASVTIDDVNAEMQEELDPFEMLEAVNILDRLSKDFFEKIESKQWKDRKEVLDDLLALLTQNPKLAPEADYFELVKALKKIISKDSNIPVVIVAAKCLTGLAKGLKKGFKTHAVGVLEVCLDRFREKKPNVLEALR</sequence>